<dbReference type="AlphaFoldDB" id="A0AA88GGX3"/>
<dbReference type="Proteomes" id="UP000816034">
    <property type="component" value="Unassembled WGS sequence"/>
</dbReference>
<dbReference type="SUPFAM" id="SSF56300">
    <property type="entry name" value="Metallo-dependent phosphatases"/>
    <property type="match status" value="1"/>
</dbReference>
<comment type="caution">
    <text evidence="3">The sequence shown here is derived from an EMBL/GenBank/DDBJ whole genome shotgun (WGS) entry which is preliminary data.</text>
</comment>
<dbReference type="PANTHER" id="PTHR37031:SF2">
    <property type="entry name" value="PHOD-LIKE PHOSPHATASE METALLOPHOSPHATASE DOMAIN-CONTAINING PROTEIN"/>
    <property type="match status" value="1"/>
</dbReference>
<sequence>MRLKVTVAKAFELPAMDNNGLSDPFVELWVVNSKLNKYLEPPKNQSEIKRTKTIMKELNPVFNETFEFDFPVNREQFKALKNSSTSTTSVSEEEDVASDDEDENEFNSDPMDALLMIRVMDWDKFTKNDFIGFVMIQVFGLNLKPKQKQKRIYPLVGSDQGKIELIFEAIPSPEEEQLAQQNSQSFYEKPITHLFENTLMTVGPVVGLVKSTSARILVECSTRMPKEDPLQVVCYPIAPRSHLEKRRDYLEKRFFHLHLNDTRSSYHKNILKQLHYSSSRKELEKVPEFEIIKKDVIIPHANIPYGFTIEGLKPDYVYRVEFLNILNRRNRFAIVKTMVDDTIENISEKPHHLNVSVVSCNLIERRIPDRDIWERMLERGDEIDVLLHVGDQIYSDCGHNAFDEALRICDGRTKLTPNEENEIKELYRKYYRLNWNHPPTRKMLAQVSNLMILDDHEIRDDWGSDACDRDKNSVEYYIGTLARQVYWEYQRQLRDEADVYNPNVAAQLSQKHEAYYQIYGDYGILFFDLRAARSFLHEQAGDKVFLTQPQWDDLQQWLFSGELASSKIKALICVCSVPLVFLTKKMTDTLPKITSKLSDMRDHWSYGKNYDEQIGILELIRQWKQSHPNREALFVGGDVHIGGVTEIRHNDELIFKQLTSSSVSNNEFDWCTGLSMEFMLKFSSVLKNGWSFKHLKWTRKRNYGLIHVATGDSPKPVMNPYINTYLKSYIYYQ</sequence>
<dbReference type="PANTHER" id="PTHR37031">
    <property type="entry name" value="METALLOPHOSPHATASE BINDING DOMAIN PROTEIN"/>
    <property type="match status" value="1"/>
</dbReference>
<protein>
    <recommendedName>
        <fullName evidence="2">C2 domain-containing protein</fullName>
    </recommendedName>
</protein>
<dbReference type="Gene3D" id="3.60.21.70">
    <property type="entry name" value="PhoD-like phosphatase"/>
    <property type="match status" value="1"/>
</dbReference>
<dbReference type="PROSITE" id="PS50004">
    <property type="entry name" value="C2"/>
    <property type="match status" value="1"/>
</dbReference>
<reference evidence="3 4" key="1">
    <citation type="journal article" date="2018" name="BMC Genomics">
        <title>The genome of Naegleria lovaniensis, the basis for a comparative approach to unravel pathogenicity factors of the human pathogenic amoeba N. fowleri.</title>
        <authorList>
            <person name="Liechti N."/>
            <person name="Schurch N."/>
            <person name="Bruggmann R."/>
            <person name="Wittwer M."/>
        </authorList>
    </citation>
    <scope>NUCLEOTIDE SEQUENCE [LARGE SCALE GENOMIC DNA]</scope>
    <source>
        <strain evidence="3 4">ATCC 30569</strain>
    </source>
</reference>
<evidence type="ECO:0000313" key="3">
    <source>
        <dbReference type="EMBL" id="KAG2373891.1"/>
    </source>
</evidence>
<dbReference type="Gene3D" id="2.60.40.150">
    <property type="entry name" value="C2 domain"/>
    <property type="match status" value="1"/>
</dbReference>
<dbReference type="InterPro" id="IPR029052">
    <property type="entry name" value="Metallo-depent_PP-like"/>
</dbReference>
<gene>
    <name evidence="3" type="ORF">C9374_011776</name>
</gene>
<feature type="compositionally biased region" description="Acidic residues" evidence="1">
    <location>
        <begin position="91"/>
        <end position="106"/>
    </location>
</feature>
<feature type="domain" description="C2" evidence="2">
    <location>
        <begin position="1"/>
        <end position="153"/>
    </location>
</feature>
<dbReference type="SUPFAM" id="SSF49562">
    <property type="entry name" value="C2 domain (Calcium/lipid-binding domain, CaLB)"/>
    <property type="match status" value="1"/>
</dbReference>
<dbReference type="Pfam" id="PF09423">
    <property type="entry name" value="PhoD"/>
    <property type="match status" value="1"/>
</dbReference>
<dbReference type="CDD" id="cd07389">
    <property type="entry name" value="MPP_PhoD"/>
    <property type="match status" value="1"/>
</dbReference>
<dbReference type="SMART" id="SM00239">
    <property type="entry name" value="C2"/>
    <property type="match status" value="1"/>
</dbReference>
<organism evidence="3 4">
    <name type="scientific">Naegleria lovaniensis</name>
    <name type="common">Amoeba</name>
    <dbReference type="NCBI Taxonomy" id="51637"/>
    <lineage>
        <taxon>Eukaryota</taxon>
        <taxon>Discoba</taxon>
        <taxon>Heterolobosea</taxon>
        <taxon>Tetramitia</taxon>
        <taxon>Eutetramitia</taxon>
        <taxon>Vahlkampfiidae</taxon>
        <taxon>Naegleria</taxon>
    </lineage>
</organism>
<name>A0AA88GGX3_NAELO</name>
<dbReference type="Pfam" id="PF00168">
    <property type="entry name" value="C2"/>
    <property type="match status" value="2"/>
</dbReference>
<dbReference type="RefSeq" id="XP_044543065.1">
    <property type="nucleotide sequence ID" value="XM_044687468.1"/>
</dbReference>
<dbReference type="InterPro" id="IPR018946">
    <property type="entry name" value="PhoD-like_MPP"/>
</dbReference>
<feature type="region of interest" description="Disordered" evidence="1">
    <location>
        <begin position="81"/>
        <end position="107"/>
    </location>
</feature>
<evidence type="ECO:0000313" key="4">
    <source>
        <dbReference type="Proteomes" id="UP000816034"/>
    </source>
</evidence>
<accession>A0AA88GGX3</accession>
<proteinExistence type="predicted"/>
<keyword evidence="4" id="KW-1185">Reference proteome</keyword>
<evidence type="ECO:0000256" key="1">
    <source>
        <dbReference type="SAM" id="MobiDB-lite"/>
    </source>
</evidence>
<dbReference type="EMBL" id="PYSW02000050">
    <property type="protein sequence ID" value="KAG2373891.1"/>
    <property type="molecule type" value="Genomic_DNA"/>
</dbReference>
<dbReference type="InterPro" id="IPR038607">
    <property type="entry name" value="PhoD-like_sf"/>
</dbReference>
<dbReference type="InterPro" id="IPR000008">
    <property type="entry name" value="C2_dom"/>
</dbReference>
<evidence type="ECO:0000259" key="2">
    <source>
        <dbReference type="PROSITE" id="PS50004"/>
    </source>
</evidence>
<dbReference type="GeneID" id="68104230"/>
<dbReference type="InterPro" id="IPR035892">
    <property type="entry name" value="C2_domain_sf"/>
</dbReference>